<comment type="caution">
    <text evidence="4">The sequence shown here is derived from an EMBL/GenBank/DDBJ whole genome shotgun (WGS) entry which is preliminary data.</text>
</comment>
<dbReference type="CDD" id="cd04301">
    <property type="entry name" value="NAT_SF"/>
    <property type="match status" value="1"/>
</dbReference>
<gene>
    <name evidence="4" type="ORF">SU32_07215</name>
</gene>
<dbReference type="InterPro" id="IPR000182">
    <property type="entry name" value="GNAT_dom"/>
</dbReference>
<accession>A0A0N0E805</accession>
<dbReference type="EMBL" id="JXMU01000009">
    <property type="protein sequence ID" value="KPB01702.1"/>
    <property type="molecule type" value="Genomic_DNA"/>
</dbReference>
<feature type="domain" description="N-acetyltransferase" evidence="3">
    <location>
        <begin position="3"/>
        <end position="147"/>
    </location>
</feature>
<protein>
    <recommendedName>
        <fullName evidence="3">N-acetyltransferase domain-containing protein</fullName>
    </recommendedName>
</protein>
<keyword evidence="2" id="KW-0012">Acyltransferase</keyword>
<dbReference type="InterPro" id="IPR016181">
    <property type="entry name" value="Acyl_CoA_acyltransferase"/>
</dbReference>
<keyword evidence="5" id="KW-1185">Reference proteome</keyword>
<evidence type="ECO:0000256" key="2">
    <source>
        <dbReference type="ARBA" id="ARBA00023315"/>
    </source>
</evidence>
<evidence type="ECO:0000256" key="1">
    <source>
        <dbReference type="ARBA" id="ARBA00022679"/>
    </source>
</evidence>
<dbReference type="SUPFAM" id="SSF55729">
    <property type="entry name" value="Acyl-CoA N-acyltransferases (Nat)"/>
    <property type="match status" value="1"/>
</dbReference>
<organism evidence="4 5">
    <name type="scientific">Ahrensia marina</name>
    <dbReference type="NCBI Taxonomy" id="1514904"/>
    <lineage>
        <taxon>Bacteria</taxon>
        <taxon>Pseudomonadati</taxon>
        <taxon>Pseudomonadota</taxon>
        <taxon>Alphaproteobacteria</taxon>
        <taxon>Hyphomicrobiales</taxon>
        <taxon>Ahrensiaceae</taxon>
        <taxon>Ahrensia</taxon>
    </lineage>
</organism>
<dbReference type="Pfam" id="PF00583">
    <property type="entry name" value="Acetyltransf_1"/>
    <property type="match status" value="1"/>
</dbReference>
<evidence type="ECO:0000313" key="5">
    <source>
        <dbReference type="Proteomes" id="UP000038011"/>
    </source>
</evidence>
<dbReference type="AlphaFoldDB" id="A0A0N0E805"/>
<dbReference type="Proteomes" id="UP000038011">
    <property type="component" value="Unassembled WGS sequence"/>
</dbReference>
<proteinExistence type="predicted"/>
<dbReference type="STRING" id="1514904.SU32_07215"/>
<keyword evidence="1" id="KW-0808">Transferase</keyword>
<evidence type="ECO:0000259" key="3">
    <source>
        <dbReference type="PROSITE" id="PS51186"/>
    </source>
</evidence>
<dbReference type="PANTHER" id="PTHR43420">
    <property type="entry name" value="ACETYLTRANSFERASE"/>
    <property type="match status" value="1"/>
</dbReference>
<dbReference type="GO" id="GO:0016747">
    <property type="term" value="F:acyltransferase activity, transferring groups other than amino-acyl groups"/>
    <property type="evidence" value="ECO:0007669"/>
    <property type="project" value="InterPro"/>
</dbReference>
<dbReference type="InterPro" id="IPR050680">
    <property type="entry name" value="YpeA/RimI_acetyltransf"/>
</dbReference>
<name>A0A0N0E805_9HYPH</name>
<sequence length="147" mass="16607">MNDIVRIWHEGWNDAHAAIVPAELTQKRTAESLEKRAKDNLANFRVMLADGKVAAFHMIKGDELDQLFVDRAYRGKGAAKALIDDAEEILLENGTKTAWLACAIGNERAAAFYRKAGWIFTREIPLPVYVESGSFTLNVWRFEKRLA</sequence>
<dbReference type="PROSITE" id="PS51186">
    <property type="entry name" value="GNAT"/>
    <property type="match status" value="1"/>
</dbReference>
<evidence type="ECO:0000313" key="4">
    <source>
        <dbReference type="EMBL" id="KPB01702.1"/>
    </source>
</evidence>
<dbReference type="Gene3D" id="3.40.630.30">
    <property type="match status" value="1"/>
</dbReference>
<dbReference type="PATRIC" id="fig|1514904.3.peg.3480"/>
<reference evidence="4 5" key="1">
    <citation type="submission" date="2015-01" db="EMBL/GenBank/DDBJ databases">
        <title>Ahrensia donghaiensis sp. nov., a novel dimethylsulphoniopropionate-cleavage bacterium isolated from seawater and emended descriptions of the genus Ahrensia and Ahrensia kielensis.</title>
        <authorList>
            <person name="Liu J."/>
        </authorList>
    </citation>
    <scope>NUCLEOTIDE SEQUENCE [LARGE SCALE GENOMIC DNA]</scope>
    <source>
        <strain evidence="4 5">LZD062</strain>
    </source>
</reference>